<accession>A0A2H0K6C3</accession>
<evidence type="ECO:0000313" key="1">
    <source>
        <dbReference type="EMBL" id="PIQ66801.1"/>
    </source>
</evidence>
<evidence type="ECO:0000313" key="2">
    <source>
        <dbReference type="Proteomes" id="UP000229834"/>
    </source>
</evidence>
<protein>
    <submittedName>
        <fullName evidence="1">Uncharacterized protein</fullName>
    </submittedName>
</protein>
<gene>
    <name evidence="1" type="ORF">COV95_02175</name>
</gene>
<comment type="caution">
    <text evidence="1">The sequence shown here is derived from an EMBL/GenBank/DDBJ whole genome shotgun (WGS) entry which is preliminary data.</text>
</comment>
<sequence length="67" mass="7688">MGNDLPDHVFRICESDFLICHHFRAIRINEVNRKILARNQDINSLSKPKTEESVEGARITRNAAIGR</sequence>
<proteinExistence type="predicted"/>
<reference evidence="1 2" key="1">
    <citation type="submission" date="2017-09" db="EMBL/GenBank/DDBJ databases">
        <title>Depth-based differentiation of microbial function through sediment-hosted aquifers and enrichment of novel symbionts in the deep terrestrial subsurface.</title>
        <authorList>
            <person name="Probst A.J."/>
            <person name="Ladd B."/>
            <person name="Jarett J.K."/>
            <person name="Geller-Mcgrath D.E."/>
            <person name="Sieber C.M."/>
            <person name="Emerson J.B."/>
            <person name="Anantharaman K."/>
            <person name="Thomas B.C."/>
            <person name="Malmstrom R."/>
            <person name="Stieglmeier M."/>
            <person name="Klingl A."/>
            <person name="Woyke T."/>
            <person name="Ryan C.M."/>
            <person name="Banfield J.F."/>
        </authorList>
    </citation>
    <scope>NUCLEOTIDE SEQUENCE [LARGE SCALE GENOMIC DNA]</scope>
    <source>
        <strain evidence="1">CG11_big_fil_rev_8_21_14_0_20_40_24</strain>
    </source>
</reference>
<dbReference type="AlphaFoldDB" id="A0A2H0K6C3"/>
<organism evidence="1 2">
    <name type="scientific">Candidatus Zambryskibacteria bacterium CG11_big_fil_rev_8_21_14_0_20_40_24</name>
    <dbReference type="NCBI Taxonomy" id="1975116"/>
    <lineage>
        <taxon>Bacteria</taxon>
        <taxon>Candidatus Zambryskiibacteriota</taxon>
    </lineage>
</organism>
<dbReference type="EMBL" id="PCVC01000063">
    <property type="protein sequence ID" value="PIQ66801.1"/>
    <property type="molecule type" value="Genomic_DNA"/>
</dbReference>
<dbReference type="Proteomes" id="UP000229834">
    <property type="component" value="Unassembled WGS sequence"/>
</dbReference>
<name>A0A2H0K6C3_9BACT</name>